<dbReference type="PRINTS" id="PR00626">
    <property type="entry name" value="CALRETICULIN"/>
</dbReference>
<evidence type="ECO:0000256" key="4">
    <source>
        <dbReference type="ARBA" id="ARBA00022729"/>
    </source>
</evidence>
<keyword evidence="10 11" id="KW-0143">Chaperone</keyword>
<feature type="compositionally biased region" description="Basic and acidic residues" evidence="15">
    <location>
        <begin position="349"/>
        <end position="384"/>
    </location>
</feature>
<feature type="compositionally biased region" description="Acidic residues" evidence="15">
    <location>
        <begin position="385"/>
        <end position="403"/>
    </location>
</feature>
<dbReference type="GO" id="GO:0006457">
    <property type="term" value="P:protein folding"/>
    <property type="evidence" value="ECO:0007669"/>
    <property type="project" value="InterPro"/>
</dbReference>
<dbReference type="GO" id="GO:0005789">
    <property type="term" value="C:endoplasmic reticulum membrane"/>
    <property type="evidence" value="ECO:0007669"/>
    <property type="project" value="TreeGrafter"/>
</dbReference>
<dbReference type="InterPro" id="IPR009033">
    <property type="entry name" value="Calreticulin/calnexin_P_dom_sf"/>
</dbReference>
<keyword evidence="3" id="KW-0479">Metal-binding</keyword>
<evidence type="ECO:0000256" key="5">
    <source>
        <dbReference type="ARBA" id="ARBA00022734"/>
    </source>
</evidence>
<evidence type="ECO:0000256" key="14">
    <source>
        <dbReference type="RuleBase" id="RU362126"/>
    </source>
</evidence>
<dbReference type="OMA" id="KRDEICA"/>
<evidence type="ECO:0000313" key="16">
    <source>
        <dbReference type="EMBL" id="KAA0153694.1"/>
    </source>
</evidence>
<dbReference type="PANTHER" id="PTHR11073:SF2">
    <property type="entry name" value="CALRETICULIN"/>
    <property type="match status" value="1"/>
</dbReference>
<evidence type="ECO:0000313" key="17">
    <source>
        <dbReference type="Proteomes" id="UP000323011"/>
    </source>
</evidence>
<dbReference type="GO" id="GO:0051082">
    <property type="term" value="F:unfolded protein binding"/>
    <property type="evidence" value="ECO:0007669"/>
    <property type="project" value="InterPro"/>
</dbReference>
<dbReference type="SUPFAM" id="SSF49899">
    <property type="entry name" value="Concanavalin A-like lectins/glucanases"/>
    <property type="match status" value="1"/>
</dbReference>
<organism evidence="16 17">
    <name type="scientific">Cafeteria roenbergensis</name>
    <name type="common">Marine flagellate</name>
    <dbReference type="NCBI Taxonomy" id="33653"/>
    <lineage>
        <taxon>Eukaryota</taxon>
        <taxon>Sar</taxon>
        <taxon>Stramenopiles</taxon>
        <taxon>Bigyra</taxon>
        <taxon>Opalozoa</taxon>
        <taxon>Bicosoecida</taxon>
        <taxon>Cafeteriaceae</taxon>
        <taxon>Cafeteria</taxon>
    </lineage>
</organism>
<dbReference type="InterPro" id="IPR018124">
    <property type="entry name" value="Calret/calnex_CS"/>
</dbReference>
<feature type="compositionally biased region" description="Basic and acidic residues" evidence="15">
    <location>
        <begin position="211"/>
        <end position="233"/>
    </location>
</feature>
<sequence length="403" mass="45820">MKLVLACLAALVAMASAKVYFSEKFDDAAWEDRWTVGSEWKPENQMGKWNWQPSLSDEADKGIQTGEDARFYSLTAPLDTEFTSEGNKLILSYTVRHEQNLDCGGSYIKLVNPGFDAKKFGGDTPYAVMFGPDVCGTSTRRTHAIFTYKGKNLLTKKNLRVETDNNPHRYTFVVSPDNTFEVRIDGEKVESGSLFDDWDFLAPKMIKDPAESKPADWVDEAKIPDPTESKPEGWDDIPAKIPDPEATQPEDWDEEEDGEWEPPLVSNPEYKGEWKPTMIDNPDYKGPWVHPEIPNPEYEEDDKVYAVCNPCSHVGFELWQVKAGTVFDDIIVTDSEEELKEFEDATFNAKKDAEKKALEAKKEAERKAEEEARKKAEEERKAAEAAEEDEDEDEDEDDEKDEL</sequence>
<feature type="binding site" evidence="12">
    <location>
        <position position="109"/>
    </location>
    <ligand>
        <name>an alpha-D-glucoside</name>
        <dbReference type="ChEBI" id="CHEBI:22390"/>
    </ligand>
</feature>
<dbReference type="GO" id="GO:0036503">
    <property type="term" value="P:ERAD pathway"/>
    <property type="evidence" value="ECO:0007669"/>
    <property type="project" value="TreeGrafter"/>
</dbReference>
<dbReference type="Gene3D" id="2.10.250.10">
    <property type="entry name" value="Calreticulin/calnexin, P domain"/>
    <property type="match status" value="1"/>
</dbReference>
<keyword evidence="17" id="KW-1185">Reference proteome</keyword>
<feature type="chain" id="PRO_5023126671" description="Calreticulin" evidence="14">
    <location>
        <begin position="18"/>
        <end position="403"/>
    </location>
</feature>
<comment type="subcellular location">
    <subcellularLocation>
        <location evidence="1 11">Endoplasmic reticulum lumen</location>
    </subcellularLocation>
</comment>
<evidence type="ECO:0000256" key="9">
    <source>
        <dbReference type="ARBA" id="ARBA00022837"/>
    </source>
</evidence>
<dbReference type="EMBL" id="VLTN01000015">
    <property type="protein sequence ID" value="KAA0153694.1"/>
    <property type="molecule type" value="Genomic_DNA"/>
</dbReference>
<evidence type="ECO:0000256" key="12">
    <source>
        <dbReference type="PIRSR" id="PIRSR002356-1"/>
    </source>
</evidence>
<accession>A0A5A8CMK8</accession>
<evidence type="ECO:0000256" key="15">
    <source>
        <dbReference type="SAM" id="MobiDB-lite"/>
    </source>
</evidence>
<dbReference type="PROSITE" id="PS00804">
    <property type="entry name" value="CALRETICULIN_2"/>
    <property type="match status" value="1"/>
</dbReference>
<keyword evidence="9" id="KW-0106">Calcium</keyword>
<dbReference type="InterPro" id="IPR001580">
    <property type="entry name" value="Calret/calnex"/>
</dbReference>
<dbReference type="SUPFAM" id="SSF63887">
    <property type="entry name" value="P-domain of calnexin/calreticulin"/>
    <property type="match status" value="1"/>
</dbReference>
<keyword evidence="4 14" id="KW-0732">Signal</keyword>
<keyword evidence="6" id="KW-0677">Repeat</keyword>
<evidence type="ECO:0000256" key="6">
    <source>
        <dbReference type="ARBA" id="ARBA00022737"/>
    </source>
</evidence>
<evidence type="ECO:0000256" key="2">
    <source>
        <dbReference type="ARBA" id="ARBA00010983"/>
    </source>
</evidence>
<protein>
    <recommendedName>
        <fullName evidence="11">Calreticulin</fullName>
    </recommendedName>
</protein>
<evidence type="ECO:0000256" key="1">
    <source>
        <dbReference type="ARBA" id="ARBA00004319"/>
    </source>
</evidence>
<evidence type="ECO:0000256" key="7">
    <source>
        <dbReference type="ARBA" id="ARBA00022824"/>
    </source>
</evidence>
<reference evidence="16 17" key="1">
    <citation type="submission" date="2019-07" db="EMBL/GenBank/DDBJ databases">
        <title>Genomes of Cafeteria roenbergensis.</title>
        <authorList>
            <person name="Fischer M.G."/>
            <person name="Hackl T."/>
            <person name="Roman M."/>
        </authorList>
    </citation>
    <scope>NUCLEOTIDE SEQUENCE [LARGE SCALE GENOMIC DNA]</scope>
    <source>
        <strain evidence="16 17">BVI</strain>
    </source>
</reference>
<keyword evidence="13" id="KW-1015">Disulfide bond</keyword>
<dbReference type="Gene3D" id="2.60.120.200">
    <property type="match status" value="1"/>
</dbReference>
<dbReference type="PANTHER" id="PTHR11073">
    <property type="entry name" value="CALRETICULIN AND CALNEXIN"/>
    <property type="match status" value="1"/>
</dbReference>
<dbReference type="PIRSF" id="PIRSF002356">
    <property type="entry name" value="Calreticulin"/>
    <property type="match status" value="1"/>
</dbReference>
<feature type="disulfide bond" evidence="13">
    <location>
        <begin position="103"/>
        <end position="135"/>
    </location>
</feature>
<feature type="compositionally biased region" description="Acidic residues" evidence="15">
    <location>
        <begin position="248"/>
        <end position="260"/>
    </location>
</feature>
<keyword evidence="5" id="KW-0430">Lectin</keyword>
<evidence type="ECO:0000256" key="13">
    <source>
        <dbReference type="PIRSR" id="PIRSR002356-3"/>
    </source>
</evidence>
<feature type="binding site" evidence="12">
    <location>
        <position position="126"/>
    </location>
    <ligand>
        <name>an alpha-D-glucoside</name>
        <dbReference type="ChEBI" id="CHEBI:22390"/>
    </ligand>
</feature>
<evidence type="ECO:0000256" key="11">
    <source>
        <dbReference type="PIRNR" id="PIRNR002356"/>
    </source>
</evidence>
<comment type="similarity">
    <text evidence="2 11 14">Belongs to the calreticulin family.</text>
</comment>
<dbReference type="GO" id="GO:0005509">
    <property type="term" value="F:calcium ion binding"/>
    <property type="evidence" value="ECO:0007669"/>
    <property type="project" value="InterPro"/>
</dbReference>
<feature type="region of interest" description="Disordered" evidence="15">
    <location>
        <begin position="211"/>
        <end position="272"/>
    </location>
</feature>
<feature type="region of interest" description="Disordered" evidence="15">
    <location>
        <begin position="345"/>
        <end position="403"/>
    </location>
</feature>
<evidence type="ECO:0000256" key="3">
    <source>
        <dbReference type="ARBA" id="ARBA00022723"/>
    </source>
</evidence>
<keyword evidence="7 11" id="KW-0256">Endoplasmic reticulum</keyword>
<dbReference type="AlphaFoldDB" id="A0A5A8CMK8"/>
<comment type="caution">
    <text evidence="16">The sequence shown here is derived from an EMBL/GenBank/DDBJ whole genome shotgun (WGS) entry which is preliminary data.</text>
</comment>
<feature type="binding site" evidence="12">
    <location>
        <position position="133"/>
    </location>
    <ligand>
        <name>an alpha-D-glucoside</name>
        <dbReference type="ChEBI" id="CHEBI:22390"/>
    </ligand>
</feature>
<dbReference type="InterPro" id="IPR009169">
    <property type="entry name" value="Calreticulin"/>
</dbReference>
<name>A0A5A8CMK8_CAFRO</name>
<evidence type="ECO:0000256" key="8">
    <source>
        <dbReference type="ARBA" id="ARBA00022833"/>
    </source>
</evidence>
<gene>
    <name evidence="16" type="ORF">FNF29_03082</name>
</gene>
<dbReference type="GO" id="GO:0030246">
    <property type="term" value="F:carbohydrate binding"/>
    <property type="evidence" value="ECO:0007669"/>
    <property type="project" value="UniProtKB-KW"/>
</dbReference>
<feature type="binding site" evidence="12">
    <location>
        <position position="317"/>
    </location>
    <ligand>
        <name>an alpha-D-glucoside</name>
        <dbReference type="ChEBI" id="CHEBI:22390"/>
    </ligand>
</feature>
<dbReference type="Pfam" id="PF00262">
    <property type="entry name" value="Calreticulin"/>
    <property type="match status" value="2"/>
</dbReference>
<proteinExistence type="inferred from homology"/>
<dbReference type="InterPro" id="IPR013320">
    <property type="entry name" value="ConA-like_dom_sf"/>
</dbReference>
<feature type="binding site" evidence="12">
    <location>
        <position position="107"/>
    </location>
    <ligand>
        <name>an alpha-D-glucoside</name>
        <dbReference type="ChEBI" id="CHEBI:22390"/>
    </ligand>
</feature>
<dbReference type="FunFam" id="2.10.250.10:FF:000002">
    <property type="entry name" value="Calreticulin"/>
    <property type="match status" value="1"/>
</dbReference>
<dbReference type="GO" id="GO:0005788">
    <property type="term" value="C:endoplasmic reticulum lumen"/>
    <property type="evidence" value="ECO:0007669"/>
    <property type="project" value="UniProtKB-SubCell"/>
</dbReference>
<keyword evidence="8" id="KW-0862">Zinc</keyword>
<feature type="signal peptide" evidence="14">
    <location>
        <begin position="1"/>
        <end position="17"/>
    </location>
</feature>
<dbReference type="Proteomes" id="UP000323011">
    <property type="component" value="Unassembled WGS sequence"/>
</dbReference>
<evidence type="ECO:0000256" key="10">
    <source>
        <dbReference type="ARBA" id="ARBA00023186"/>
    </source>
</evidence>